<dbReference type="PANTHER" id="PTHR42850:SF4">
    <property type="entry name" value="ZINC-DEPENDENT ENDOPOLYPHOSPHATASE"/>
    <property type="match status" value="1"/>
</dbReference>
<dbReference type="AlphaFoldDB" id="A0A0P1FDD4"/>
<keyword evidence="2" id="KW-0378">Hydrolase</keyword>
<dbReference type="SUPFAM" id="SSF56300">
    <property type="entry name" value="Metallo-dependent phosphatases"/>
    <property type="match status" value="1"/>
</dbReference>
<evidence type="ECO:0000259" key="1">
    <source>
        <dbReference type="Pfam" id="PF00149"/>
    </source>
</evidence>
<sequence length="248" mass="27762">MPTPIYAIGDIHGHLDKLQEVLARIDADGGKDARVIFLGDLVDRGPDSCGVIDLVMSGMQEGRNWTALMGNHDRMFTYFMEPVPRPELRLRADLHWLHKRLGGTETLASYGVTFPEDERLGTIHRAARAKVPERHIRFLRALPYYVQEDALLFVHAGIQPGVALGLQSPDDLCWLREPFLLHQDPHPWLVVHGHTPVQTPTHFGNRVALDTGAGYGQPISVGVFEEQDCWVLTENGREPLMSPSKARA</sequence>
<dbReference type="InterPro" id="IPR004843">
    <property type="entry name" value="Calcineurin-like_PHP"/>
</dbReference>
<dbReference type="GO" id="GO:0016791">
    <property type="term" value="F:phosphatase activity"/>
    <property type="evidence" value="ECO:0007669"/>
    <property type="project" value="TreeGrafter"/>
</dbReference>
<evidence type="ECO:0000313" key="3">
    <source>
        <dbReference type="Proteomes" id="UP000054823"/>
    </source>
</evidence>
<accession>A0A0P1FDD4</accession>
<dbReference type="Pfam" id="PF00149">
    <property type="entry name" value="Metallophos"/>
    <property type="match status" value="1"/>
</dbReference>
<dbReference type="Gene3D" id="3.60.21.10">
    <property type="match status" value="1"/>
</dbReference>
<protein>
    <submittedName>
        <fullName evidence="2">Bis(5'-nucleosyl)-tetraphosphatase PrpE [asymmetrical]</fullName>
        <ecNumber evidence="2">3.6.1.17</ecNumber>
    </submittedName>
</protein>
<dbReference type="OrthoDB" id="9807890at2"/>
<organism evidence="2 3">
    <name type="scientific">Shimia marina</name>
    <dbReference type="NCBI Taxonomy" id="321267"/>
    <lineage>
        <taxon>Bacteria</taxon>
        <taxon>Pseudomonadati</taxon>
        <taxon>Pseudomonadota</taxon>
        <taxon>Alphaproteobacteria</taxon>
        <taxon>Rhodobacterales</taxon>
        <taxon>Roseobacteraceae</taxon>
    </lineage>
</organism>
<keyword evidence="3" id="KW-1185">Reference proteome</keyword>
<dbReference type="EMBL" id="CYPW01000006">
    <property type="protein sequence ID" value="CUH51414.1"/>
    <property type="molecule type" value="Genomic_DNA"/>
</dbReference>
<name>A0A0P1FDD4_9RHOB</name>
<dbReference type="PANTHER" id="PTHR42850">
    <property type="entry name" value="METALLOPHOSPHOESTERASE"/>
    <property type="match status" value="1"/>
</dbReference>
<dbReference type="CDD" id="cd00144">
    <property type="entry name" value="MPP_PPP_family"/>
    <property type="match status" value="1"/>
</dbReference>
<dbReference type="InterPro" id="IPR050126">
    <property type="entry name" value="Ap4A_hydrolase"/>
</dbReference>
<dbReference type="EC" id="3.6.1.17" evidence="2"/>
<dbReference type="GO" id="GO:0110154">
    <property type="term" value="P:RNA decapping"/>
    <property type="evidence" value="ECO:0007669"/>
    <property type="project" value="TreeGrafter"/>
</dbReference>
<dbReference type="Proteomes" id="UP000054823">
    <property type="component" value="Unassembled WGS sequence"/>
</dbReference>
<proteinExistence type="predicted"/>
<dbReference type="STRING" id="321267.SHM7688_00850"/>
<dbReference type="GO" id="GO:0008803">
    <property type="term" value="F:bis(5'-nucleosyl)-tetraphosphatase (symmetrical) activity"/>
    <property type="evidence" value="ECO:0007669"/>
    <property type="project" value="TreeGrafter"/>
</dbReference>
<evidence type="ECO:0000313" key="2">
    <source>
        <dbReference type="EMBL" id="CUH51414.1"/>
    </source>
</evidence>
<reference evidence="2 3" key="1">
    <citation type="submission" date="2015-09" db="EMBL/GenBank/DDBJ databases">
        <authorList>
            <consortium name="Swine Surveillance"/>
        </authorList>
    </citation>
    <scope>NUCLEOTIDE SEQUENCE [LARGE SCALE GENOMIC DNA]</scope>
    <source>
        <strain evidence="2 3">CECT 7688</strain>
    </source>
</reference>
<dbReference type="InterPro" id="IPR029052">
    <property type="entry name" value="Metallo-depent_PP-like"/>
</dbReference>
<dbReference type="RefSeq" id="WP_058238722.1">
    <property type="nucleotide sequence ID" value="NZ_CYPW01000006.1"/>
</dbReference>
<gene>
    <name evidence="2" type="primary">prpE</name>
    <name evidence="2" type="ORF">SHM7688_00850</name>
</gene>
<feature type="domain" description="Calcineurin-like phosphoesterase" evidence="1">
    <location>
        <begin position="4"/>
        <end position="208"/>
    </location>
</feature>
<dbReference type="GO" id="GO:0004081">
    <property type="term" value="F:bis(5'-nucleosyl)-tetraphosphatase (asymmetrical) activity"/>
    <property type="evidence" value="ECO:0007669"/>
    <property type="project" value="UniProtKB-EC"/>
</dbReference>
<dbReference type="GO" id="GO:0005737">
    <property type="term" value="C:cytoplasm"/>
    <property type="evidence" value="ECO:0007669"/>
    <property type="project" value="TreeGrafter"/>
</dbReference>